<evidence type="ECO:0000313" key="1">
    <source>
        <dbReference type="EMBL" id="UYU31113.1"/>
    </source>
</evidence>
<reference evidence="1 2" key="1">
    <citation type="submission" date="2021-05" db="EMBL/GenBank/DDBJ databases">
        <title>Isolation, identification, and the growth promoting effects of Pantoea dispersa strain YSD J2 from the aboveground leaves of Cyperus esculentus L.Var. Sativus.</title>
        <authorList>
            <person name="Wang S."/>
            <person name="Tang X.M."/>
            <person name="Huang Y.N."/>
        </authorList>
    </citation>
    <scope>NUCLEOTIDE SEQUENCE [LARGE SCALE GENOMIC DNA]</scope>
    <source>
        <strain evidence="2">YSD YN2</strain>
    </source>
</reference>
<evidence type="ECO:0000313" key="2">
    <source>
        <dbReference type="Proteomes" id="UP001156318"/>
    </source>
</evidence>
<name>A0ABY6JF79_9ENTR</name>
<sequence length="129" mass="14217">MNEALPGVHNLDGCTQIENDAHPFKLSDAPSGKYWCNGEGNHPVLIDIPPPTREETIKGAALEIQNKINAANDFINQNQWPSLLAFGRLSEKGKTEFNQWLDYLDALKRIDVSGAPDILWPTPPAEPAS</sequence>
<dbReference type="Pfam" id="PF02413">
    <property type="entry name" value="Caudo_TAP"/>
    <property type="match status" value="1"/>
</dbReference>
<dbReference type="RefSeq" id="WP_264384619.1">
    <property type="nucleotide sequence ID" value="NZ_CP074352.1"/>
</dbReference>
<protein>
    <submittedName>
        <fullName evidence="1">Tail fiber assembly protein</fullName>
    </submittedName>
</protein>
<proteinExistence type="predicted"/>
<keyword evidence="2" id="KW-1185">Reference proteome</keyword>
<dbReference type="EMBL" id="CP074352">
    <property type="protein sequence ID" value="UYU31113.1"/>
    <property type="molecule type" value="Genomic_DNA"/>
</dbReference>
<dbReference type="InterPro" id="IPR003458">
    <property type="entry name" value="Phage_T4_Gp38_tail_assem"/>
</dbReference>
<gene>
    <name evidence="1" type="ORF">KFZ77_14850</name>
</gene>
<dbReference type="Proteomes" id="UP001156318">
    <property type="component" value="Chromosome"/>
</dbReference>
<organism evidence="1 2">
    <name type="scientific">Siccibacter colletis</name>
    <dbReference type="NCBI Taxonomy" id="1505757"/>
    <lineage>
        <taxon>Bacteria</taxon>
        <taxon>Pseudomonadati</taxon>
        <taxon>Pseudomonadota</taxon>
        <taxon>Gammaproteobacteria</taxon>
        <taxon>Enterobacterales</taxon>
        <taxon>Enterobacteriaceae</taxon>
        <taxon>Siccibacter</taxon>
    </lineage>
</organism>
<accession>A0ABY6JF79</accession>